<dbReference type="InterPro" id="IPR018800">
    <property type="entry name" value="PRCC"/>
</dbReference>
<reference evidence="2" key="1">
    <citation type="submission" date="2020-05" db="UniProtKB">
        <authorList>
            <consortium name="EnsemblMetazoa"/>
        </authorList>
    </citation>
    <scope>IDENTIFICATION</scope>
    <source>
        <strain evidence="2">Aabys</strain>
    </source>
</reference>
<feature type="compositionally biased region" description="Basic and acidic residues" evidence="1">
    <location>
        <begin position="21"/>
        <end position="31"/>
    </location>
</feature>
<evidence type="ECO:0000313" key="2">
    <source>
        <dbReference type="EnsemblMetazoa" id="MDOA005583-PA"/>
    </source>
</evidence>
<dbReference type="GO" id="GO:0005634">
    <property type="term" value="C:nucleus"/>
    <property type="evidence" value="ECO:0007669"/>
    <property type="project" value="TreeGrafter"/>
</dbReference>
<dbReference type="Pfam" id="PF10253">
    <property type="entry name" value="PRCC"/>
    <property type="match status" value="1"/>
</dbReference>
<feature type="region of interest" description="Disordered" evidence="1">
    <location>
        <begin position="337"/>
        <end position="358"/>
    </location>
</feature>
<evidence type="ECO:0008006" key="3">
    <source>
        <dbReference type="Google" id="ProtNLM"/>
    </source>
</evidence>
<dbReference type="VEuPathDB" id="VectorBase:MDOA005583"/>
<dbReference type="OrthoDB" id="206969at2759"/>
<gene>
    <name evidence="2" type="primary">101888111</name>
</gene>
<dbReference type="KEGG" id="mde:101888111"/>
<evidence type="ECO:0000256" key="1">
    <source>
        <dbReference type="SAM" id="MobiDB-lite"/>
    </source>
</evidence>
<dbReference type="PANTHER" id="PTHR13621:SF2">
    <property type="entry name" value="PROLINE-RICH PROTEIN PRCC"/>
    <property type="match status" value="1"/>
</dbReference>
<dbReference type="eggNOG" id="KOG3903">
    <property type="taxonomic scope" value="Eukaryota"/>
</dbReference>
<dbReference type="RefSeq" id="XP_005177696.2">
    <property type="nucleotide sequence ID" value="XM_005177639.4"/>
</dbReference>
<accession>A0A1I8MJL3</accession>
<name>A0A1I8MJL3_MUSDO</name>
<feature type="region of interest" description="Disordered" evidence="1">
    <location>
        <begin position="187"/>
        <end position="280"/>
    </location>
</feature>
<dbReference type="VEuPathDB" id="VectorBase:MDOMA2_019547"/>
<feature type="region of interest" description="Disordered" evidence="1">
    <location>
        <begin position="1"/>
        <end position="43"/>
    </location>
</feature>
<sequence>MSLVAYDNSSDESDYDEENNEEIKPTVKAKEVPSSSKPSNPVAVEVVPKFTTNGHISDDDEDYLDHSEDQLKTSTFSLSLPKPKQESSIQELVGTLSTFSVLPTPKTLGHQQETIEEEDDEFLHKKDNFVSSEVKPAPAKGPVKISIPSLKDFDDVNSEMKEKSRHTASNEVKGKAKGCGLLSILPQAKSERTFSKESTNVATNESKPAVSKPSSSLIPDTVKYRRPAHNTEGIDGDNAMKKINPQSKTKTPTIAKEEDDEEDDDRTTASGSDFFSLQTDDDIKLPDVSVNEISMLVAKKAAKMAEVTNKYLKECETKAAQEQEEVHRNQQELEAARKRYHESQLDSEATQALVGSSAKRRRNEPINIVDLNSEQILPNKDEWMRTALASSTTYQPTGVLVDEEPVAGTRRKHQITYLAHKAKANEAELQAMWAANRQNRRATQSKYGF</sequence>
<dbReference type="AlphaFoldDB" id="A0A1I8MJL3"/>
<proteinExistence type="predicted"/>
<protein>
    <recommendedName>
        <fullName evidence="3">Proline-rich protein PRCC</fullName>
    </recommendedName>
</protein>
<feature type="compositionally biased region" description="Acidic residues" evidence="1">
    <location>
        <begin position="9"/>
        <end position="20"/>
    </location>
</feature>
<dbReference type="EnsemblMetazoa" id="MDOA005583-RA">
    <property type="protein sequence ID" value="MDOA005583-PA"/>
    <property type="gene ID" value="MDOA005583"/>
</dbReference>
<dbReference type="STRING" id="7370.A0A1I8MJL3"/>
<organism evidence="2">
    <name type="scientific">Musca domestica</name>
    <name type="common">House fly</name>
    <dbReference type="NCBI Taxonomy" id="7370"/>
    <lineage>
        <taxon>Eukaryota</taxon>
        <taxon>Metazoa</taxon>
        <taxon>Ecdysozoa</taxon>
        <taxon>Arthropoda</taxon>
        <taxon>Hexapoda</taxon>
        <taxon>Insecta</taxon>
        <taxon>Pterygota</taxon>
        <taxon>Neoptera</taxon>
        <taxon>Endopterygota</taxon>
        <taxon>Diptera</taxon>
        <taxon>Brachycera</taxon>
        <taxon>Muscomorpha</taxon>
        <taxon>Muscoidea</taxon>
        <taxon>Muscidae</taxon>
        <taxon>Musca</taxon>
    </lineage>
</organism>
<dbReference type="PANTHER" id="PTHR13621">
    <property type="entry name" value="PROLINE-RICH PROTEIN PRCC"/>
    <property type="match status" value="1"/>
</dbReference>
<feature type="compositionally biased region" description="Polar residues" evidence="1">
    <location>
        <begin position="268"/>
        <end position="278"/>
    </location>
</feature>
<feature type="compositionally biased region" description="Polar residues" evidence="1">
    <location>
        <begin position="196"/>
        <end position="218"/>
    </location>
</feature>